<evidence type="ECO:0000256" key="3">
    <source>
        <dbReference type="ARBA" id="ARBA00012057"/>
    </source>
</evidence>
<dbReference type="OrthoDB" id="510307at2759"/>
<evidence type="ECO:0000259" key="6">
    <source>
        <dbReference type="PROSITE" id="PS51462"/>
    </source>
</evidence>
<organism evidence="7 8">
    <name type="scientific">Triparma strigata</name>
    <dbReference type="NCBI Taxonomy" id="1606541"/>
    <lineage>
        <taxon>Eukaryota</taxon>
        <taxon>Sar</taxon>
        <taxon>Stramenopiles</taxon>
        <taxon>Ochrophyta</taxon>
        <taxon>Bolidophyceae</taxon>
        <taxon>Parmales</taxon>
        <taxon>Triparmaceae</taxon>
        <taxon>Triparma</taxon>
    </lineage>
</organism>
<dbReference type="Pfam" id="PF00293">
    <property type="entry name" value="NUDIX"/>
    <property type="match status" value="1"/>
</dbReference>
<dbReference type="InterPro" id="IPR015797">
    <property type="entry name" value="NUDIX_hydrolase-like_dom_sf"/>
</dbReference>
<dbReference type="CDD" id="cd02885">
    <property type="entry name" value="NUDIX_IPP_Isomerase"/>
    <property type="match status" value="1"/>
</dbReference>
<comment type="pathway">
    <text evidence="1">Isoprenoid biosynthesis; dimethylallyl diphosphate biosynthesis; dimethylallyl diphosphate from isopentenyl diphosphate: step 1/1.</text>
</comment>
<dbReference type="InterPro" id="IPR011876">
    <property type="entry name" value="IsopentenylPP_isomerase_typ1"/>
</dbReference>
<accession>A0A9W7AWR2</accession>
<keyword evidence="5" id="KW-0413">Isomerase</keyword>
<dbReference type="PANTHER" id="PTHR10885">
    <property type="entry name" value="ISOPENTENYL-DIPHOSPHATE DELTA-ISOMERASE"/>
    <property type="match status" value="1"/>
</dbReference>
<evidence type="ECO:0000256" key="1">
    <source>
        <dbReference type="ARBA" id="ARBA00004826"/>
    </source>
</evidence>
<proteinExistence type="inferred from homology"/>
<keyword evidence="8" id="KW-1185">Reference proteome</keyword>
<evidence type="ECO:0000256" key="2">
    <source>
        <dbReference type="ARBA" id="ARBA00007579"/>
    </source>
</evidence>
<dbReference type="GO" id="GO:0005737">
    <property type="term" value="C:cytoplasm"/>
    <property type="evidence" value="ECO:0007669"/>
    <property type="project" value="TreeGrafter"/>
</dbReference>
<comment type="caution">
    <text evidence="7">The sequence shown here is derived from an EMBL/GenBank/DDBJ whole genome shotgun (WGS) entry which is preliminary data.</text>
</comment>
<dbReference type="InterPro" id="IPR000086">
    <property type="entry name" value="NUDIX_hydrolase_dom"/>
</dbReference>
<dbReference type="EMBL" id="BRXY01000232">
    <property type="protein sequence ID" value="GMH79256.1"/>
    <property type="molecule type" value="Genomic_DNA"/>
</dbReference>
<evidence type="ECO:0000313" key="7">
    <source>
        <dbReference type="EMBL" id="GMH79256.1"/>
    </source>
</evidence>
<evidence type="ECO:0000313" key="8">
    <source>
        <dbReference type="Proteomes" id="UP001165085"/>
    </source>
</evidence>
<evidence type="ECO:0000256" key="4">
    <source>
        <dbReference type="ARBA" id="ARBA00023229"/>
    </source>
</evidence>
<dbReference type="GO" id="GO:0009240">
    <property type="term" value="P:isopentenyl diphosphate biosynthetic process"/>
    <property type="evidence" value="ECO:0007669"/>
    <property type="project" value="TreeGrafter"/>
</dbReference>
<dbReference type="GO" id="GO:0004452">
    <property type="term" value="F:isopentenyl-diphosphate delta-isomerase activity"/>
    <property type="evidence" value="ECO:0007669"/>
    <property type="project" value="UniProtKB-EC"/>
</dbReference>
<reference evidence="8" key="1">
    <citation type="journal article" date="2023" name="Commun. Biol.">
        <title>Genome analysis of Parmales, the sister group of diatoms, reveals the evolutionary specialization of diatoms from phago-mixotrophs to photoautotrophs.</title>
        <authorList>
            <person name="Ban H."/>
            <person name="Sato S."/>
            <person name="Yoshikawa S."/>
            <person name="Yamada K."/>
            <person name="Nakamura Y."/>
            <person name="Ichinomiya M."/>
            <person name="Sato N."/>
            <person name="Blanc-Mathieu R."/>
            <person name="Endo H."/>
            <person name="Kuwata A."/>
            <person name="Ogata H."/>
        </authorList>
    </citation>
    <scope>NUCLEOTIDE SEQUENCE [LARGE SCALE GENOMIC DNA]</scope>
    <source>
        <strain evidence="8">NIES 3701</strain>
    </source>
</reference>
<evidence type="ECO:0000256" key="5">
    <source>
        <dbReference type="ARBA" id="ARBA00023235"/>
    </source>
</evidence>
<dbReference type="AlphaFoldDB" id="A0A9W7AWR2"/>
<dbReference type="NCBIfam" id="TIGR02150">
    <property type="entry name" value="IPP_isom_1"/>
    <property type="match status" value="1"/>
</dbReference>
<sequence length="296" mass="33860">MFRIASPLASSLRPLGRTLGISFRLPPSLFSTTPSTTWDGTSMSQTDMMQKDMLITTTSHDEILGSESKYVAHAFSPSSPRGVVHRAFSVFLFHPRTSKMLLTRRASTKITFPNVWTNACCSHPLHGLSPSEVDSNTLQEVRDRGVNTEGVKNAAVRKLQHELGIKELDVSRFHFVTRFHYWAADTLTYGSNPEWGEHEIDYILFAVGDPGMELNGEEVSEVMWVGMEELKEMFEDPDMLWSPWFKGIMDRKGYEYWNNLDAIVSSGNDEYVDKEIRYFDPDREFYADYNLKSEDL</sequence>
<protein>
    <recommendedName>
        <fullName evidence="3">isopentenyl-diphosphate Delta-isomerase</fullName>
        <ecNumber evidence="3">5.3.3.2</ecNumber>
    </recommendedName>
</protein>
<name>A0A9W7AWR2_9STRA</name>
<dbReference type="Gene3D" id="3.90.79.10">
    <property type="entry name" value="Nucleoside Triphosphate Pyrophosphohydrolase"/>
    <property type="match status" value="1"/>
</dbReference>
<dbReference type="PROSITE" id="PS51462">
    <property type="entry name" value="NUDIX"/>
    <property type="match status" value="1"/>
</dbReference>
<dbReference type="PANTHER" id="PTHR10885:SF0">
    <property type="entry name" value="ISOPENTENYL-DIPHOSPHATE DELTA-ISOMERASE"/>
    <property type="match status" value="1"/>
</dbReference>
<dbReference type="SUPFAM" id="SSF55811">
    <property type="entry name" value="Nudix"/>
    <property type="match status" value="1"/>
</dbReference>
<gene>
    <name evidence="7" type="ORF">TrST_g11563</name>
</gene>
<keyword evidence="4" id="KW-0414">Isoprene biosynthesis</keyword>
<dbReference type="EC" id="5.3.3.2" evidence="3"/>
<comment type="similarity">
    <text evidence="2">Belongs to the IPP isomerase type 1 family.</text>
</comment>
<feature type="domain" description="Nudix hydrolase" evidence="6">
    <location>
        <begin position="83"/>
        <end position="247"/>
    </location>
</feature>
<dbReference type="Proteomes" id="UP001165085">
    <property type="component" value="Unassembled WGS sequence"/>
</dbReference>